<evidence type="ECO:0000256" key="1">
    <source>
        <dbReference type="ARBA" id="ARBA00023211"/>
    </source>
</evidence>
<reference evidence="4 5" key="1">
    <citation type="submission" date="2015-12" db="EMBL/GenBank/DDBJ databases">
        <title>Intraspecies pangenome expansion in the marine bacterium Alteromonas.</title>
        <authorList>
            <person name="Lopez-Perez M."/>
            <person name="Rodriguez-Valera F."/>
        </authorList>
    </citation>
    <scope>NUCLEOTIDE SEQUENCE [LARGE SCALE GENOMIC DNA]</scope>
    <source>
        <strain evidence="4 5">LMG 21861</strain>
    </source>
</reference>
<accession>A0ABM5YL34</accession>
<dbReference type="InterPro" id="IPR013651">
    <property type="entry name" value="ATP-grasp_RimK-type"/>
</dbReference>
<evidence type="ECO:0000313" key="4">
    <source>
        <dbReference type="EMBL" id="AMJ75203.1"/>
    </source>
</evidence>
<keyword evidence="2" id="KW-0067">ATP-binding</keyword>
<keyword evidence="5" id="KW-1185">Reference proteome</keyword>
<feature type="domain" description="ATP-grasp" evidence="3">
    <location>
        <begin position="118"/>
        <end position="305"/>
    </location>
</feature>
<proteinExistence type="predicted"/>
<name>A0ABM5YL34_9ALTE</name>
<dbReference type="SUPFAM" id="SSF56059">
    <property type="entry name" value="Glutathione synthetase ATP-binding domain-like"/>
    <property type="match status" value="1"/>
</dbReference>
<gene>
    <name evidence="4" type="ORF">AVL57_15280</name>
</gene>
<keyword evidence="2" id="KW-0547">Nucleotide-binding</keyword>
<dbReference type="InterPro" id="IPR013815">
    <property type="entry name" value="ATP_grasp_subdomain_1"/>
</dbReference>
<dbReference type="PROSITE" id="PS50975">
    <property type="entry name" value="ATP_GRASP"/>
    <property type="match status" value="1"/>
</dbReference>
<evidence type="ECO:0000313" key="5">
    <source>
        <dbReference type="Proteomes" id="UP000056750"/>
    </source>
</evidence>
<dbReference type="EMBL" id="CP013926">
    <property type="protein sequence ID" value="AMJ75203.1"/>
    <property type="molecule type" value="Genomic_DNA"/>
</dbReference>
<sequence length="327" mass="36862">MSIHRFIKTGLKVVPKYTVGMWMYSNSGGTAIQAKIVNQLRDRDIEAITDLNLGHANAHNGTITCHNVNMEELDAFFSYNAGQQTPYQVFLYQVLNESIPCLNSFESFSLSEDKLRTSHRLSRAGIRTPDYRLCNTKDKPMLKNTIREWGGRLVYKPTDGWGGMGIVKVEDERSLDMLIPFLDQTNIPHFYVERFINYDMTDYRIDIVDGEFVGCYGRKAPKDDWKTNVTSGGSVIRREPNDELVALAIKAAKVTGLDIAGVDVIYDQEHEEYVVLEVNGIPAFATPEQEAAGLTFNDGKIERIVNLIERKAIEKRASLQAALTSQL</sequence>
<evidence type="ECO:0000256" key="2">
    <source>
        <dbReference type="PROSITE-ProRule" id="PRU00409"/>
    </source>
</evidence>
<dbReference type="Proteomes" id="UP000056750">
    <property type="component" value="Chromosome"/>
</dbReference>
<protein>
    <recommendedName>
        <fullName evidence="3">ATP-grasp domain-containing protein</fullName>
    </recommendedName>
</protein>
<dbReference type="Pfam" id="PF08443">
    <property type="entry name" value="RimK"/>
    <property type="match status" value="1"/>
</dbReference>
<organism evidence="4 5">
    <name type="scientific">Alteromonas stellipolaris</name>
    <dbReference type="NCBI Taxonomy" id="233316"/>
    <lineage>
        <taxon>Bacteria</taxon>
        <taxon>Pseudomonadati</taxon>
        <taxon>Pseudomonadota</taxon>
        <taxon>Gammaproteobacteria</taxon>
        <taxon>Alteromonadales</taxon>
        <taxon>Alteromonadaceae</taxon>
        <taxon>Alteromonas/Salinimonas group</taxon>
        <taxon>Alteromonas</taxon>
    </lineage>
</organism>
<dbReference type="InterPro" id="IPR011761">
    <property type="entry name" value="ATP-grasp"/>
</dbReference>
<evidence type="ECO:0000259" key="3">
    <source>
        <dbReference type="PROSITE" id="PS50975"/>
    </source>
</evidence>
<dbReference type="PANTHER" id="PTHR21621:SF0">
    <property type="entry name" value="BETA-CITRYLGLUTAMATE SYNTHASE B-RELATED"/>
    <property type="match status" value="1"/>
</dbReference>
<dbReference type="Gene3D" id="3.30.1490.20">
    <property type="entry name" value="ATP-grasp fold, A domain"/>
    <property type="match status" value="1"/>
</dbReference>
<dbReference type="Gene3D" id="3.30.470.20">
    <property type="entry name" value="ATP-grasp fold, B domain"/>
    <property type="match status" value="1"/>
</dbReference>
<keyword evidence="1" id="KW-0464">Manganese</keyword>
<dbReference type="PANTHER" id="PTHR21621">
    <property type="entry name" value="RIBOSOMAL PROTEIN S6 MODIFICATION PROTEIN"/>
    <property type="match status" value="1"/>
</dbReference>